<dbReference type="GO" id="GO:0008131">
    <property type="term" value="F:primary methylamine oxidase activity"/>
    <property type="evidence" value="ECO:0007669"/>
    <property type="project" value="InterPro"/>
</dbReference>
<evidence type="ECO:0000259" key="14">
    <source>
        <dbReference type="Pfam" id="PF02727"/>
    </source>
</evidence>
<dbReference type="InterPro" id="IPR016182">
    <property type="entry name" value="Cu_amine_oxidase_N-reg"/>
</dbReference>
<comment type="cofactor">
    <cofactor evidence="9">
        <name>Cu cation</name>
        <dbReference type="ChEBI" id="CHEBI:23378"/>
    </cofactor>
    <text evidence="9">Contains 1 topaquinone per subunit.</text>
</comment>
<gene>
    <name evidence="16" type="ORF">FPANT_8837</name>
</gene>
<organism evidence="16 17">
    <name type="scientific">Fusarium pseudoanthophilum</name>
    <dbReference type="NCBI Taxonomy" id="48495"/>
    <lineage>
        <taxon>Eukaryota</taxon>
        <taxon>Fungi</taxon>
        <taxon>Dikarya</taxon>
        <taxon>Ascomycota</taxon>
        <taxon>Pezizomycotina</taxon>
        <taxon>Sordariomycetes</taxon>
        <taxon>Hypocreomycetidae</taxon>
        <taxon>Hypocreales</taxon>
        <taxon>Nectriaceae</taxon>
        <taxon>Fusarium</taxon>
        <taxon>Fusarium fujikuroi species complex</taxon>
    </lineage>
</organism>
<proteinExistence type="inferred from homology"/>
<dbReference type="EMBL" id="JAAOAR010000465">
    <property type="protein sequence ID" value="KAF5581579.1"/>
    <property type="molecule type" value="Genomic_DNA"/>
</dbReference>
<accession>A0A8H5KVX3</accession>
<dbReference type="InterPro" id="IPR023631">
    <property type="entry name" value="Amidase_dom"/>
</dbReference>
<feature type="modified residue" description="2',4',5'-topaquinone" evidence="8">
    <location>
        <position position="465"/>
    </location>
</feature>
<keyword evidence="6 9" id="KW-0186">Copper</keyword>
<dbReference type="Pfam" id="PF09248">
    <property type="entry name" value="DUF1965"/>
    <property type="match status" value="1"/>
</dbReference>
<name>A0A8H5KVX3_9HYPO</name>
<dbReference type="InterPro" id="IPR015800">
    <property type="entry name" value="Cu_amine_oxidase_N2"/>
</dbReference>
<feature type="region of interest" description="Disordered" evidence="10">
    <location>
        <begin position="297"/>
        <end position="316"/>
    </location>
</feature>
<keyword evidence="11" id="KW-0732">Signal</keyword>
<evidence type="ECO:0000256" key="10">
    <source>
        <dbReference type="SAM" id="MobiDB-lite"/>
    </source>
</evidence>
<dbReference type="SUPFAM" id="SSF75304">
    <property type="entry name" value="Amidase signature (AS) enzymes"/>
    <property type="match status" value="1"/>
</dbReference>
<feature type="chain" id="PRO_5034626285" description="Amine oxidase" evidence="11">
    <location>
        <begin position="19"/>
        <end position="1387"/>
    </location>
</feature>
<dbReference type="GO" id="GO:0048038">
    <property type="term" value="F:quinone binding"/>
    <property type="evidence" value="ECO:0007669"/>
    <property type="project" value="InterPro"/>
</dbReference>
<keyword evidence="3 9" id="KW-0479">Metal-binding</keyword>
<dbReference type="Pfam" id="PF01425">
    <property type="entry name" value="Amidase"/>
    <property type="match status" value="1"/>
</dbReference>
<evidence type="ECO:0000256" key="9">
    <source>
        <dbReference type="RuleBase" id="RU000672"/>
    </source>
</evidence>
<dbReference type="InterPro" id="IPR000269">
    <property type="entry name" value="Cu_amine_oxidase"/>
</dbReference>
<reference evidence="16 17" key="1">
    <citation type="submission" date="2020-05" db="EMBL/GenBank/DDBJ databases">
        <title>Identification and distribution of gene clusters putatively required for synthesis of sphingolipid metabolism inhibitors in phylogenetically diverse species of the filamentous fungus Fusarium.</title>
        <authorList>
            <person name="Kim H.-S."/>
            <person name="Busman M."/>
            <person name="Brown D.W."/>
            <person name="Divon H."/>
            <person name="Uhlig S."/>
            <person name="Proctor R.H."/>
        </authorList>
    </citation>
    <scope>NUCLEOTIDE SEQUENCE [LARGE SCALE GENOMIC DNA]</scope>
    <source>
        <strain evidence="16 17">NRRL 25211</strain>
    </source>
</reference>
<evidence type="ECO:0000259" key="12">
    <source>
        <dbReference type="Pfam" id="PF01179"/>
    </source>
</evidence>
<evidence type="ECO:0000256" key="5">
    <source>
        <dbReference type="ARBA" id="ARBA00023002"/>
    </source>
</evidence>
<dbReference type="Gene3D" id="2.70.98.20">
    <property type="entry name" value="Copper amine oxidase, catalytic domain"/>
    <property type="match status" value="1"/>
</dbReference>
<feature type="domain" description="Copper amine oxidase catalytic" evidence="12">
    <location>
        <begin position="311"/>
        <end position="711"/>
    </location>
</feature>
<evidence type="ECO:0000256" key="8">
    <source>
        <dbReference type="PIRSR" id="PIRSR600269-51"/>
    </source>
</evidence>
<feature type="domain" description="Copper amine oxidase N2-terminal" evidence="14">
    <location>
        <begin position="70"/>
        <end position="143"/>
    </location>
</feature>
<dbReference type="PRINTS" id="PR00766">
    <property type="entry name" value="CUDAOXIDASE"/>
</dbReference>
<evidence type="ECO:0000256" key="1">
    <source>
        <dbReference type="ARBA" id="ARBA00001935"/>
    </source>
</evidence>
<feature type="domain" description="Amidase" evidence="13">
    <location>
        <begin position="950"/>
        <end position="1111"/>
    </location>
</feature>
<dbReference type="InterPro" id="IPR036460">
    <property type="entry name" value="Cu_amine_oxidase_C_sf"/>
</dbReference>
<protein>
    <recommendedName>
        <fullName evidence="9">Amine oxidase</fullName>
        <ecNumber evidence="9">1.4.3.-</ecNumber>
    </recommendedName>
</protein>
<comment type="similarity">
    <text evidence="2 9">Belongs to the copper/topaquinone oxidase family.</text>
</comment>
<dbReference type="InterPro" id="IPR015798">
    <property type="entry name" value="Cu_amine_oxidase_C"/>
</dbReference>
<comment type="PTM">
    <text evidence="8 9">Topaquinone (TPQ) is generated by copper-dependent autoxidation of a specific tyrosyl residue.</text>
</comment>
<sequence length="1387" mass="152030">MRFSNFFVSASLGNLALGAAFSTGRLESRKKGHGTDCSLNQSTASAPHKSFWGSLTTQETKDVLALLHSNATGFNLTAAADAGSRDNKIMSVELMMPNKTDVLPLLSDSTGTPERYALASLMFGAAESAYVQEFKVGPLPITNASYVMPYTFTNTRGDGKIPVVNPDAEDYANFNLEIMKGAEDVTKRLWNLTVEDGLQMPLAFAAPLTVTEDKVIMWQGFNAPVTSIYDTISLLPLGLYMRSDITGRDPSKWKVTGWVYNNTFYKDLDAFRKVIAEPDFKPLGANLDQPWAHTNKHGDALPLDDSPPPASVQSGKERFSVDAEESYVTWMDFAFYVSITRDNGLRLYDIRYKGKRIMYELGLDEAIAHYAGIDPVQSGTCYFDSMNGFGPTMISLVKGYDCPAYSHYVNVTQTTGETTYTQKDGLCMFEIDKGFPIQRHSWAGHTTVTKNIAFNIRAIYTIGNYDYMTTYQFHLDGSIEIDVRASGYISSAFYAENEDYGFKIHDSLSGSLHDHVITFKADFDILGEKNSLQKVAIEPTVEKYKWSEGETRSTMKAVKSFIKTEDDGKINWSPNGGAMYAVVNKDEKNPYGENPGYRIVPASGVAYLTVQNSSITGKAAHHTTHHLYVTRQKDNETYAAGAYNSLTPEDPQVDFDKYFNGESLDQEDIVVWFNLGMHHMPHTGDLPNTVFSTAHSSMLIEPMNYLLGDPSQASSQQVLIKTTDGKPEITRYGAKEATCPVDLAQLNPDLSNYSNSVSVLKYPFDSSKPDRVAELLRPNGISLTLNGTNYFLSPSVQGTLPKSLIPATITTEPLAFVPITIVGNNTAQKVLTKVFEGWAQKDDVWQPAFSELVVLLKSPRCKSTTTTFNGIKSAVSCWHKAPEIPSGPYFLDPNRGSLHQVYRLYDDFSGSFLESILQSPDGTFQTLSAHAPGSSSLTIGVPSRLYFTRTKEKPLAGVRVGVKDLYDLKGVKSSRGNRAWYNLYPAANKTAPAIQNLIDAGAVIVGTQKLSQFANGENPTADWVSYLAPFNPRGDGYQGPSSSSSGAGASVASYPWLDLAVGSDTGGSIRGPAGVSGVFGNRPTHGLVSLDNVMALSPKMDTAGFLTRDPEIWSAAQAAMYKKNYTTFSKERVKYPRTIYTAGFPANDTPAGVILHQFANDLADFLVTNVTEYNISEHWASAGPKSVRSTPLTGLLNVTYAALITKQQIALVKEPFFKDYAAAHDGRTPYVDPAPSTRWAWGESQPDSILNDAIHNKTIFMDWFNQNVLPKDKDSQRCSSSILLYTQGPGIFSRRDVYLDPPSVPFGWSLSRISIFSEAPDSVYPIGEVSQFSEITGRNESLPVSVNIMVARGCDGLVPRLAQDLVGLGLLKIPETGGSMSGGSILF</sequence>
<feature type="signal peptide" evidence="11">
    <location>
        <begin position="1"/>
        <end position="18"/>
    </location>
</feature>
<dbReference type="GO" id="GO:0005507">
    <property type="term" value="F:copper ion binding"/>
    <property type="evidence" value="ECO:0007669"/>
    <property type="project" value="InterPro"/>
</dbReference>
<evidence type="ECO:0000313" key="16">
    <source>
        <dbReference type="EMBL" id="KAF5581579.1"/>
    </source>
</evidence>
<feature type="active site" description="Proton acceptor" evidence="7">
    <location>
        <position position="384"/>
    </location>
</feature>
<evidence type="ECO:0000313" key="17">
    <source>
        <dbReference type="Proteomes" id="UP000544095"/>
    </source>
</evidence>
<dbReference type="EC" id="1.4.3.-" evidence="9"/>
<evidence type="ECO:0000256" key="6">
    <source>
        <dbReference type="ARBA" id="ARBA00023008"/>
    </source>
</evidence>
<dbReference type="PANTHER" id="PTHR10638:SF20">
    <property type="entry name" value="AMINE OXIDASE"/>
    <property type="match status" value="1"/>
</dbReference>
<dbReference type="Pfam" id="PF02727">
    <property type="entry name" value="Cu_amine_oxidN2"/>
    <property type="match status" value="1"/>
</dbReference>
<evidence type="ECO:0000256" key="4">
    <source>
        <dbReference type="ARBA" id="ARBA00022772"/>
    </source>
</evidence>
<dbReference type="InterPro" id="IPR036928">
    <property type="entry name" value="AS_sf"/>
</dbReference>
<evidence type="ECO:0000256" key="2">
    <source>
        <dbReference type="ARBA" id="ARBA00007983"/>
    </source>
</evidence>
<feature type="domain" description="DUF1965" evidence="15">
    <location>
        <begin position="233"/>
        <end position="299"/>
    </location>
</feature>
<dbReference type="GO" id="GO:0005886">
    <property type="term" value="C:plasma membrane"/>
    <property type="evidence" value="ECO:0007669"/>
    <property type="project" value="TreeGrafter"/>
</dbReference>
<evidence type="ECO:0000256" key="3">
    <source>
        <dbReference type="ARBA" id="ARBA00022723"/>
    </source>
</evidence>
<dbReference type="SUPFAM" id="SSF54416">
    <property type="entry name" value="Amine oxidase N-terminal region"/>
    <property type="match status" value="2"/>
</dbReference>
<dbReference type="Proteomes" id="UP000544095">
    <property type="component" value="Unassembled WGS sequence"/>
</dbReference>
<evidence type="ECO:0000256" key="11">
    <source>
        <dbReference type="SAM" id="SignalP"/>
    </source>
</evidence>
<keyword evidence="5 9" id="KW-0560">Oxidoreductase</keyword>
<dbReference type="Gene3D" id="3.10.450.40">
    <property type="match status" value="2"/>
</dbReference>
<dbReference type="InterPro" id="IPR015328">
    <property type="entry name" value="DUF1965"/>
</dbReference>
<evidence type="ECO:0000259" key="15">
    <source>
        <dbReference type="Pfam" id="PF09248"/>
    </source>
</evidence>
<comment type="caution">
    <text evidence="16">The sequence shown here is derived from an EMBL/GenBank/DDBJ whole genome shotgun (WGS) entry which is preliminary data.</text>
</comment>
<feature type="active site" description="Schiff-base intermediate with substrate; via topaquinone" evidence="7">
    <location>
        <position position="465"/>
    </location>
</feature>
<keyword evidence="17" id="KW-1185">Reference proteome</keyword>
<evidence type="ECO:0000256" key="7">
    <source>
        <dbReference type="PIRSR" id="PIRSR600269-50"/>
    </source>
</evidence>
<dbReference type="GO" id="GO:0009308">
    <property type="term" value="P:amine metabolic process"/>
    <property type="evidence" value="ECO:0007669"/>
    <property type="project" value="UniProtKB-UniRule"/>
</dbReference>
<comment type="cofactor">
    <cofactor evidence="1">
        <name>Cu cation</name>
        <dbReference type="ChEBI" id="CHEBI:23378"/>
    </cofactor>
</comment>
<evidence type="ECO:0000259" key="13">
    <source>
        <dbReference type="Pfam" id="PF01425"/>
    </source>
</evidence>
<keyword evidence="4 7" id="KW-0801">TPQ</keyword>
<dbReference type="Pfam" id="PF01179">
    <property type="entry name" value="Cu_amine_oxid"/>
    <property type="match status" value="1"/>
</dbReference>
<dbReference type="PANTHER" id="PTHR10638">
    <property type="entry name" value="COPPER AMINE OXIDASE"/>
    <property type="match status" value="1"/>
</dbReference>
<dbReference type="SUPFAM" id="SSF49998">
    <property type="entry name" value="Amine oxidase catalytic domain"/>
    <property type="match status" value="1"/>
</dbReference>
<dbReference type="Gene3D" id="3.90.1300.10">
    <property type="entry name" value="Amidase signature (AS) domain"/>
    <property type="match status" value="1"/>
</dbReference>